<name>M9Y9M4_AZOVI</name>
<dbReference type="GO" id="GO:0004177">
    <property type="term" value="F:aminopeptidase activity"/>
    <property type="evidence" value="ECO:0007669"/>
    <property type="project" value="UniProtKB-UniRule"/>
</dbReference>
<dbReference type="PRINTS" id="PR00111">
    <property type="entry name" value="ABHYDROLASE"/>
</dbReference>
<comment type="similarity">
    <text evidence="3 11 13">Belongs to the peptidase S33 family.</text>
</comment>
<dbReference type="InterPro" id="IPR002410">
    <property type="entry name" value="Peptidase_S33"/>
</dbReference>
<evidence type="ECO:0000313" key="15">
    <source>
        <dbReference type="EMBL" id="AGK18531.1"/>
    </source>
</evidence>
<evidence type="ECO:0000256" key="6">
    <source>
        <dbReference type="ARBA" id="ARBA00022438"/>
    </source>
</evidence>
<reference evidence="15 16" key="1">
    <citation type="journal article" date="2013" name="Genome Announc.">
        <title>Complete Genome Sequences of Azotobacter vinelandii Wild-Type Strain CA and Tungsten-Tolerant Mutant Strain CA6.</title>
        <authorList>
            <person name="Noar J.D."/>
            <person name="Bruno-Barcena J.M."/>
        </authorList>
    </citation>
    <scope>NUCLEOTIDE SEQUENCE [LARGE SCALE GENOMIC DNA]</scope>
    <source>
        <strain evidence="15 16">CA6</strain>
    </source>
</reference>
<feature type="active site" evidence="12">
    <location>
        <position position="263"/>
    </location>
</feature>
<dbReference type="RefSeq" id="WP_015589521.1">
    <property type="nucleotide sequence ID" value="NC_021150.1"/>
</dbReference>
<evidence type="ECO:0000256" key="1">
    <source>
        <dbReference type="ARBA" id="ARBA00001585"/>
    </source>
</evidence>
<accession>M9Y9M4</accession>
<dbReference type="PIRSF" id="PIRSF006431">
    <property type="entry name" value="Pept_S33"/>
    <property type="match status" value="1"/>
</dbReference>
<dbReference type="Pfam" id="PF00561">
    <property type="entry name" value="Abhydrolase_1"/>
    <property type="match status" value="1"/>
</dbReference>
<evidence type="ECO:0000256" key="7">
    <source>
        <dbReference type="ARBA" id="ARBA00022490"/>
    </source>
</evidence>
<dbReference type="PRINTS" id="PR00793">
    <property type="entry name" value="PROAMNOPTASE"/>
</dbReference>
<keyword evidence="9 11" id="KW-0378">Hydrolase</keyword>
<sequence>MQTLYPEIKPYARHQLAVDHPHELYVDESGSPDGLPVVFIHGGPGAGCDSMSRRFFDPSLYRIVTFDQRGCGRSTPHASLENNTTWDLVADMERIREHLGIEQWVLFGGSWGSTLALAYAQTHPERVRALILRGIFLCRPQDFHWFYQEGASQLFPDFWQDYLAPIPPEERGDLMQAYHRRLTGTDEIAKMHAAKAWSAWEGRTATLRPNPDVVERFHEHALSIARIECHYFVNDAFLESGQLLRDMPRIAHLPGVIVHGRYDVVCPLDNAWELHRAWSNSELLIIRDAGHSAGEPGIVDALVRATDTLAKRLLGVPPEEA</sequence>
<dbReference type="MEROPS" id="S33.001"/>
<feature type="active site" description="Proton donor" evidence="12">
    <location>
        <position position="291"/>
    </location>
</feature>
<organism evidence="15 16">
    <name type="scientific">Azotobacter vinelandii CA6</name>
    <dbReference type="NCBI Taxonomy" id="1283331"/>
    <lineage>
        <taxon>Bacteria</taxon>
        <taxon>Pseudomonadati</taxon>
        <taxon>Pseudomonadota</taxon>
        <taxon>Gammaproteobacteria</taxon>
        <taxon>Pseudomonadales</taxon>
        <taxon>Pseudomonadaceae</taxon>
        <taxon>Azotobacter</taxon>
    </lineage>
</organism>
<dbReference type="ESTHER" id="azovi-q4iun2">
    <property type="family name" value="Proline_iminopeptidase"/>
</dbReference>
<evidence type="ECO:0000256" key="9">
    <source>
        <dbReference type="ARBA" id="ARBA00022801"/>
    </source>
</evidence>
<evidence type="ECO:0000256" key="11">
    <source>
        <dbReference type="PIRNR" id="PIRNR006431"/>
    </source>
</evidence>
<dbReference type="PATRIC" id="fig|1283331.3.peg.4360"/>
<feature type="domain" description="AB hydrolase-1" evidence="14">
    <location>
        <begin position="36"/>
        <end position="293"/>
    </location>
</feature>
<evidence type="ECO:0000256" key="13">
    <source>
        <dbReference type="RuleBase" id="RU003421"/>
    </source>
</evidence>
<evidence type="ECO:0000313" key="16">
    <source>
        <dbReference type="Proteomes" id="UP000012988"/>
    </source>
</evidence>
<keyword evidence="8 11" id="KW-0645">Protease</keyword>
<proteinExistence type="inferred from homology"/>
<evidence type="ECO:0000256" key="4">
    <source>
        <dbReference type="ARBA" id="ARBA00012568"/>
    </source>
</evidence>
<dbReference type="GO" id="GO:0006508">
    <property type="term" value="P:proteolysis"/>
    <property type="evidence" value="ECO:0007669"/>
    <property type="project" value="UniProtKB-KW"/>
</dbReference>
<dbReference type="InterPro" id="IPR029058">
    <property type="entry name" value="AB_hydrolase_fold"/>
</dbReference>
<comment type="catalytic activity">
    <reaction evidence="1 11 13">
        <text>Release of N-terminal proline from a peptide.</text>
        <dbReference type="EC" id="3.4.11.5"/>
    </reaction>
</comment>
<dbReference type="HOGENOM" id="CLU_043739_2_2_6"/>
<comment type="subcellular location">
    <subcellularLocation>
        <location evidence="2 11">Cytoplasm</location>
    </subcellularLocation>
</comment>
<dbReference type="SUPFAM" id="SSF53474">
    <property type="entry name" value="alpha/beta-Hydrolases"/>
    <property type="match status" value="1"/>
</dbReference>
<evidence type="ECO:0000259" key="14">
    <source>
        <dbReference type="Pfam" id="PF00561"/>
    </source>
</evidence>
<keyword evidence="7 11" id="KW-0963">Cytoplasm</keyword>
<dbReference type="InterPro" id="IPR000073">
    <property type="entry name" value="AB_hydrolase_1"/>
</dbReference>
<evidence type="ECO:0000256" key="12">
    <source>
        <dbReference type="PIRSR" id="PIRSR006431-1"/>
    </source>
</evidence>
<protein>
    <recommendedName>
        <fullName evidence="5 11">Proline iminopeptidase</fullName>
        <shortName evidence="11">PIP</shortName>
        <ecNumber evidence="4 11">3.4.11.5</ecNumber>
    </recommendedName>
    <alternativeName>
        <fullName evidence="10 11">Prolyl aminopeptidase</fullName>
    </alternativeName>
</protein>
<dbReference type="GO" id="GO:0005737">
    <property type="term" value="C:cytoplasm"/>
    <property type="evidence" value="ECO:0007669"/>
    <property type="project" value="UniProtKB-SubCell"/>
</dbReference>
<dbReference type="EMBL" id="CP005095">
    <property type="protein sequence ID" value="AGK18531.1"/>
    <property type="molecule type" value="Genomic_DNA"/>
</dbReference>
<evidence type="ECO:0000256" key="10">
    <source>
        <dbReference type="ARBA" id="ARBA00029605"/>
    </source>
</evidence>
<dbReference type="PANTHER" id="PTHR43722">
    <property type="entry name" value="PROLINE IMINOPEPTIDASE"/>
    <property type="match status" value="1"/>
</dbReference>
<evidence type="ECO:0000256" key="8">
    <source>
        <dbReference type="ARBA" id="ARBA00022670"/>
    </source>
</evidence>
<dbReference type="KEGG" id="avd:AvCA6_45560"/>
<gene>
    <name evidence="15" type="ORF">AvCA6_45560</name>
</gene>
<dbReference type="AlphaFoldDB" id="M9Y9M4"/>
<dbReference type="PANTHER" id="PTHR43722:SF1">
    <property type="entry name" value="PROLINE IMINOPEPTIDASE"/>
    <property type="match status" value="1"/>
</dbReference>
<feature type="active site" description="Nucleophile" evidence="12">
    <location>
        <position position="110"/>
    </location>
</feature>
<keyword evidence="6 11" id="KW-0031">Aminopeptidase</keyword>
<dbReference type="EC" id="3.4.11.5" evidence="4 11"/>
<dbReference type="InterPro" id="IPR005944">
    <property type="entry name" value="Pro_iminopeptidase"/>
</dbReference>
<evidence type="ECO:0000256" key="3">
    <source>
        <dbReference type="ARBA" id="ARBA00010088"/>
    </source>
</evidence>
<evidence type="ECO:0000256" key="5">
    <source>
        <dbReference type="ARBA" id="ARBA00021843"/>
    </source>
</evidence>
<dbReference type="NCBIfam" id="TIGR01249">
    <property type="entry name" value="pro_imino_pep_1"/>
    <property type="match status" value="1"/>
</dbReference>
<evidence type="ECO:0000256" key="2">
    <source>
        <dbReference type="ARBA" id="ARBA00004496"/>
    </source>
</evidence>
<dbReference type="Proteomes" id="UP000012988">
    <property type="component" value="Chromosome"/>
</dbReference>
<dbReference type="Gene3D" id="3.40.50.1820">
    <property type="entry name" value="alpha/beta hydrolase"/>
    <property type="match status" value="1"/>
</dbReference>